<feature type="transmembrane region" description="Helical" evidence="5">
    <location>
        <begin position="219"/>
        <end position="237"/>
    </location>
</feature>
<feature type="transmembrane region" description="Helical" evidence="5">
    <location>
        <begin position="115"/>
        <end position="133"/>
    </location>
</feature>
<accession>A0ABM4DAK8</accession>
<feature type="transmembrane region" description="Helical" evidence="5">
    <location>
        <begin position="85"/>
        <end position="109"/>
    </location>
</feature>
<evidence type="ECO:0000256" key="1">
    <source>
        <dbReference type="ARBA" id="ARBA00004141"/>
    </source>
</evidence>
<feature type="transmembrane region" description="Helical" evidence="5">
    <location>
        <begin position="55"/>
        <end position="73"/>
    </location>
</feature>
<feature type="domain" description="EamA" evidence="6">
    <location>
        <begin position="189"/>
        <end position="322"/>
    </location>
</feature>
<feature type="transmembrane region" description="Helical" evidence="5">
    <location>
        <begin position="249"/>
        <end position="269"/>
    </location>
</feature>
<dbReference type="InterPro" id="IPR000620">
    <property type="entry name" value="EamA_dom"/>
</dbReference>
<proteinExistence type="predicted"/>
<reference evidence="8" key="1">
    <citation type="submission" date="2025-08" db="UniProtKB">
        <authorList>
            <consortium name="RefSeq"/>
        </authorList>
    </citation>
    <scope>IDENTIFICATION</scope>
</reference>
<keyword evidence="4 5" id="KW-0472">Membrane</keyword>
<gene>
    <name evidence="8" type="primary">LOC136089355</name>
</gene>
<evidence type="ECO:0000256" key="2">
    <source>
        <dbReference type="ARBA" id="ARBA00022692"/>
    </source>
</evidence>
<comment type="subcellular location">
    <subcellularLocation>
        <location evidence="1">Membrane</location>
        <topology evidence="1">Multi-pass membrane protein</topology>
    </subcellularLocation>
</comment>
<protein>
    <submittedName>
        <fullName evidence="8">Solute carrier family 35 member G1-like</fullName>
    </submittedName>
</protein>
<keyword evidence="2 5" id="KW-0812">Transmembrane</keyword>
<dbReference type="PANTHER" id="PTHR22911">
    <property type="entry name" value="ACYL-MALONYL CONDENSING ENZYME-RELATED"/>
    <property type="match status" value="1"/>
</dbReference>
<dbReference type="Proteomes" id="UP001652625">
    <property type="component" value="Chromosome 13"/>
</dbReference>
<dbReference type="Pfam" id="PF00892">
    <property type="entry name" value="EamA"/>
    <property type="match status" value="2"/>
</dbReference>
<dbReference type="SUPFAM" id="SSF103481">
    <property type="entry name" value="Multidrug resistance efflux transporter EmrE"/>
    <property type="match status" value="1"/>
</dbReference>
<keyword evidence="3 5" id="KW-1133">Transmembrane helix</keyword>
<organism evidence="7 8">
    <name type="scientific">Hydra vulgaris</name>
    <name type="common">Hydra</name>
    <name type="synonym">Hydra attenuata</name>
    <dbReference type="NCBI Taxonomy" id="6087"/>
    <lineage>
        <taxon>Eukaryota</taxon>
        <taxon>Metazoa</taxon>
        <taxon>Cnidaria</taxon>
        <taxon>Hydrozoa</taxon>
        <taxon>Hydroidolina</taxon>
        <taxon>Anthoathecata</taxon>
        <taxon>Aplanulata</taxon>
        <taxon>Hydridae</taxon>
        <taxon>Hydra</taxon>
    </lineage>
</organism>
<feature type="domain" description="EamA" evidence="6">
    <location>
        <begin position="21"/>
        <end position="155"/>
    </location>
</feature>
<name>A0ABM4DAK8_HYDVU</name>
<dbReference type="RefSeq" id="XP_065671397.1">
    <property type="nucleotide sequence ID" value="XM_065815325.1"/>
</dbReference>
<feature type="transmembrane region" description="Helical" evidence="5">
    <location>
        <begin position="138"/>
        <end position="156"/>
    </location>
</feature>
<evidence type="ECO:0000313" key="8">
    <source>
        <dbReference type="RefSeq" id="XP_065671397.1"/>
    </source>
</evidence>
<sequence>MFQFFSRIFVTENGLNKRSVGLALMAAAGLFLTLGNVLVQYIYHIYKDFSTYELLLLRSFIQLLFCIVFMFFRKVHPYGDKKLNLLYLFFMGVIEDAAIIFFYLAIQLIPIADATVVQFTSPVFTVFFSYILLRKGCGIIEVLCGCISFFGVVVLAKPDLIISNNEIIPINQLSNNIASVFQNPQYILGSGFALLAAMFISLFFILIKLHGSKFDVTLTVFYPSLLGIFFSPIAMLIRHDEFLFQEIKAQHWYLIFISGIVFFIGLMLMGEALQLEDAGPAILIRNCDVIHAFMLQYLLMSKLPSRSALLGTFIVLGSSSVMILHRVFDLQQQCCKKCCGNKCINQEPIQVEEEKHFMLNKFVEEDEELNS</sequence>
<evidence type="ECO:0000256" key="3">
    <source>
        <dbReference type="ARBA" id="ARBA00022989"/>
    </source>
</evidence>
<dbReference type="PANTHER" id="PTHR22911:SF6">
    <property type="entry name" value="SOLUTE CARRIER FAMILY 35 MEMBER G1"/>
    <property type="match status" value="1"/>
</dbReference>
<feature type="transmembrane region" description="Helical" evidence="5">
    <location>
        <begin position="308"/>
        <end position="328"/>
    </location>
</feature>
<evidence type="ECO:0000256" key="4">
    <source>
        <dbReference type="ARBA" id="ARBA00023136"/>
    </source>
</evidence>
<keyword evidence="7" id="KW-1185">Reference proteome</keyword>
<dbReference type="GeneID" id="136089355"/>
<evidence type="ECO:0000313" key="7">
    <source>
        <dbReference type="Proteomes" id="UP001652625"/>
    </source>
</evidence>
<evidence type="ECO:0000256" key="5">
    <source>
        <dbReference type="SAM" id="Phobius"/>
    </source>
</evidence>
<evidence type="ECO:0000259" key="6">
    <source>
        <dbReference type="Pfam" id="PF00892"/>
    </source>
</evidence>
<feature type="transmembrane region" description="Helical" evidence="5">
    <location>
        <begin position="20"/>
        <end position="43"/>
    </location>
</feature>
<feature type="transmembrane region" description="Helical" evidence="5">
    <location>
        <begin position="186"/>
        <end position="207"/>
    </location>
</feature>
<dbReference type="InterPro" id="IPR037185">
    <property type="entry name" value="EmrE-like"/>
</dbReference>